<keyword evidence="1" id="KW-0472">Membrane</keyword>
<organism evidence="2 3">
    <name type="scientific">Neglectibacter timonensis</name>
    <dbReference type="NCBI Taxonomy" id="1776382"/>
    <lineage>
        <taxon>Bacteria</taxon>
        <taxon>Bacillati</taxon>
        <taxon>Bacillota</taxon>
        <taxon>Clostridia</taxon>
        <taxon>Eubacteriales</taxon>
        <taxon>Oscillospiraceae</taxon>
        <taxon>Neglectibacter</taxon>
    </lineage>
</organism>
<gene>
    <name evidence="2" type="ORF">NE695_16815</name>
</gene>
<accession>A0ABT1S3R0</accession>
<dbReference type="RefSeq" id="WP_256192361.1">
    <property type="nucleotide sequence ID" value="NZ_CAJKKG010000008.1"/>
</dbReference>
<dbReference type="EMBL" id="JANFZH010000056">
    <property type="protein sequence ID" value="MCQ4841574.1"/>
    <property type="molecule type" value="Genomic_DNA"/>
</dbReference>
<keyword evidence="3" id="KW-1185">Reference proteome</keyword>
<proteinExistence type="predicted"/>
<keyword evidence="1" id="KW-1133">Transmembrane helix</keyword>
<sequence>MKDKATKSNGKKPIFKKWWFWVIIVVILAAIFGNMGSNDENKPEQAESHIYDNAQVKDVMNGSRTEKIGEYSIIEISSEEVTDEALTDWYFNYVAKNDFNWCMILYTDKDDNSGVYSISGIVQKDVVFTKDENGDYSLSEADATSHAITYIPTDDNTLKELKIEE</sequence>
<feature type="transmembrane region" description="Helical" evidence="1">
    <location>
        <begin position="18"/>
        <end position="36"/>
    </location>
</feature>
<reference evidence="2 3" key="1">
    <citation type="submission" date="2022-06" db="EMBL/GenBank/DDBJ databases">
        <title>Isolation of gut microbiota from human fecal samples.</title>
        <authorList>
            <person name="Pamer E.G."/>
            <person name="Barat B."/>
            <person name="Waligurski E."/>
            <person name="Medina S."/>
            <person name="Paddock L."/>
            <person name="Mostad J."/>
        </authorList>
    </citation>
    <scope>NUCLEOTIDE SEQUENCE [LARGE SCALE GENOMIC DNA]</scope>
    <source>
        <strain evidence="2 3">DFI.9.73</strain>
    </source>
</reference>
<keyword evidence="1" id="KW-0812">Transmembrane</keyword>
<comment type="caution">
    <text evidence="2">The sequence shown here is derived from an EMBL/GenBank/DDBJ whole genome shotgun (WGS) entry which is preliminary data.</text>
</comment>
<name>A0ABT1S3R0_9FIRM</name>
<dbReference type="Proteomes" id="UP001524473">
    <property type="component" value="Unassembled WGS sequence"/>
</dbReference>
<evidence type="ECO:0000313" key="3">
    <source>
        <dbReference type="Proteomes" id="UP001524473"/>
    </source>
</evidence>
<evidence type="ECO:0000256" key="1">
    <source>
        <dbReference type="SAM" id="Phobius"/>
    </source>
</evidence>
<evidence type="ECO:0000313" key="2">
    <source>
        <dbReference type="EMBL" id="MCQ4841574.1"/>
    </source>
</evidence>
<protein>
    <submittedName>
        <fullName evidence="2">Uncharacterized protein</fullName>
    </submittedName>
</protein>